<dbReference type="Gene3D" id="3.40.720.10">
    <property type="entry name" value="Alkaline Phosphatase, subunit A"/>
    <property type="match status" value="1"/>
</dbReference>
<comment type="subcellular location">
    <subcellularLocation>
        <location evidence="1">Cell membrane</location>
        <topology evidence="1">Multi-pass membrane protein</topology>
    </subcellularLocation>
</comment>
<accession>A0ABW7FP41</accession>
<dbReference type="RefSeq" id="WP_394401135.1">
    <property type="nucleotide sequence ID" value="NZ_JBIGHW010000015.1"/>
</dbReference>
<dbReference type="InterPro" id="IPR000917">
    <property type="entry name" value="Sulfatase_N"/>
</dbReference>
<keyword evidence="3 7" id="KW-0812">Transmembrane</keyword>
<feature type="transmembrane region" description="Helical" evidence="7">
    <location>
        <begin position="94"/>
        <end position="112"/>
    </location>
</feature>
<gene>
    <name evidence="9" type="ORF">ACG0Z3_20495</name>
</gene>
<feature type="transmembrane region" description="Helical" evidence="7">
    <location>
        <begin position="16"/>
        <end position="35"/>
    </location>
</feature>
<keyword evidence="4 7" id="KW-1133">Transmembrane helix</keyword>
<protein>
    <submittedName>
        <fullName evidence="9">Sulfatase-like hydrolase/transferase</fullName>
    </submittedName>
</protein>
<evidence type="ECO:0000256" key="1">
    <source>
        <dbReference type="ARBA" id="ARBA00004651"/>
    </source>
</evidence>
<dbReference type="PANTHER" id="PTHR47371:SF3">
    <property type="entry name" value="PHOSPHOGLYCEROL TRANSFERASE I"/>
    <property type="match status" value="1"/>
</dbReference>
<dbReference type="InterPro" id="IPR017850">
    <property type="entry name" value="Alkaline_phosphatase_core_sf"/>
</dbReference>
<organism evidence="9 10">
    <name type="scientific">Pelomonas margarita</name>
    <dbReference type="NCBI Taxonomy" id="3299031"/>
    <lineage>
        <taxon>Bacteria</taxon>
        <taxon>Pseudomonadati</taxon>
        <taxon>Pseudomonadota</taxon>
        <taxon>Betaproteobacteria</taxon>
        <taxon>Burkholderiales</taxon>
        <taxon>Sphaerotilaceae</taxon>
        <taxon>Roseateles</taxon>
    </lineage>
</organism>
<dbReference type="EMBL" id="JBIGHW010000015">
    <property type="protein sequence ID" value="MFG6443077.1"/>
    <property type="molecule type" value="Genomic_DNA"/>
</dbReference>
<evidence type="ECO:0000313" key="10">
    <source>
        <dbReference type="Proteomes" id="UP001606301"/>
    </source>
</evidence>
<keyword evidence="10" id="KW-1185">Reference proteome</keyword>
<evidence type="ECO:0000256" key="7">
    <source>
        <dbReference type="SAM" id="Phobius"/>
    </source>
</evidence>
<name>A0ABW7FP41_9BURK</name>
<evidence type="ECO:0000256" key="6">
    <source>
        <dbReference type="SAM" id="MobiDB-lite"/>
    </source>
</evidence>
<dbReference type="SUPFAM" id="SSF53649">
    <property type="entry name" value="Alkaline phosphatase-like"/>
    <property type="match status" value="1"/>
</dbReference>
<sequence length="497" mass="53963">MPAALPFRPSPSSRRAWLVLLVFTLWAVVGVSWFMRHYFGLVTPDQVLFHLQHGGLGEADGRLQWRALRCLAGVVALTALSLLLLGRLRRWPRWPLLGLLGVGAVVSVQATVADPCEPEPDGSDYLARHYVAPDRVHWVAPAVRPDVLLVFVESLDQAYTRPRDPAAALLPALARWQGEMQTLGQLRNLSGASWTMGGLFGALCGLPLQPVGVMSRNAFEYASQFFAGGSCLTDVLAAQGWQLSFYGGASLRFAGKGQFLQDHGVGRRFGAEQWRQAGVPVPSQGWGLLDSALVGHVLADLQRPVAGSAPQLRFVLTVNTHGPAGAREPGCDTAAPRPADEDDDEQPTELMRGALRCTDRAVVRLVQGFVAQRDGRPKVVWVMGDHLNPAPLLDDELQPPAAGGRAVFHALARYDAAGRLLPGADRQREFTHVDVLPTLAEAIGLRWSPQPHRLGLGVSLLAEAQPATLVERDGLARVDGRLSCRSPFFQRLWLAGR</sequence>
<proteinExistence type="predicted"/>
<dbReference type="PANTHER" id="PTHR47371">
    <property type="entry name" value="LIPOTEICHOIC ACID SYNTHASE"/>
    <property type="match status" value="1"/>
</dbReference>
<evidence type="ECO:0000313" key="9">
    <source>
        <dbReference type="EMBL" id="MFG6443077.1"/>
    </source>
</evidence>
<keyword evidence="2" id="KW-1003">Cell membrane</keyword>
<reference evidence="9 10" key="1">
    <citation type="submission" date="2024-08" db="EMBL/GenBank/DDBJ databases">
        <authorList>
            <person name="Lu H."/>
        </authorList>
    </citation>
    <scope>NUCLEOTIDE SEQUENCE [LARGE SCALE GENOMIC DNA]</scope>
    <source>
        <strain evidence="9 10">LKC17W</strain>
    </source>
</reference>
<dbReference type="Proteomes" id="UP001606301">
    <property type="component" value="Unassembled WGS sequence"/>
</dbReference>
<feature type="domain" description="Sulfatase N-terminal" evidence="8">
    <location>
        <begin position="145"/>
        <end position="407"/>
    </location>
</feature>
<dbReference type="Pfam" id="PF00884">
    <property type="entry name" value="Sulfatase"/>
    <property type="match status" value="1"/>
</dbReference>
<keyword evidence="5 7" id="KW-0472">Membrane</keyword>
<feature type="region of interest" description="Disordered" evidence="6">
    <location>
        <begin position="323"/>
        <end position="346"/>
    </location>
</feature>
<evidence type="ECO:0000259" key="8">
    <source>
        <dbReference type="Pfam" id="PF00884"/>
    </source>
</evidence>
<evidence type="ECO:0000256" key="2">
    <source>
        <dbReference type="ARBA" id="ARBA00022475"/>
    </source>
</evidence>
<dbReference type="InterPro" id="IPR050448">
    <property type="entry name" value="OpgB/LTA_synthase_biosynth"/>
</dbReference>
<evidence type="ECO:0000256" key="5">
    <source>
        <dbReference type="ARBA" id="ARBA00023136"/>
    </source>
</evidence>
<comment type="caution">
    <text evidence="9">The sequence shown here is derived from an EMBL/GenBank/DDBJ whole genome shotgun (WGS) entry which is preliminary data.</text>
</comment>
<feature type="transmembrane region" description="Helical" evidence="7">
    <location>
        <begin position="66"/>
        <end position="85"/>
    </location>
</feature>
<evidence type="ECO:0000256" key="4">
    <source>
        <dbReference type="ARBA" id="ARBA00022989"/>
    </source>
</evidence>
<evidence type="ECO:0000256" key="3">
    <source>
        <dbReference type="ARBA" id="ARBA00022692"/>
    </source>
</evidence>